<gene>
    <name evidence="2" type="ORF">VTAP4600_A1275</name>
</gene>
<evidence type="ECO:0000256" key="1">
    <source>
        <dbReference type="SAM" id="Phobius"/>
    </source>
</evidence>
<keyword evidence="3" id="KW-1185">Reference proteome</keyword>
<dbReference type="KEGG" id="vta:A1275"/>
<reference evidence="2 3" key="1">
    <citation type="submission" date="2017-10" db="EMBL/GenBank/DDBJ databases">
        <authorList>
            <person name="Banno H."/>
            <person name="Chua N.-H."/>
        </authorList>
    </citation>
    <scope>NUCLEOTIDE SEQUENCE [LARGE SCALE GENOMIC DNA]</scope>
    <source>
        <strain evidence="2">Vibrio tapetis CECT4600</strain>
    </source>
</reference>
<evidence type="ECO:0000313" key="2">
    <source>
        <dbReference type="EMBL" id="SON49254.1"/>
    </source>
</evidence>
<keyword evidence="1" id="KW-1133">Transmembrane helix</keyword>
<feature type="transmembrane region" description="Helical" evidence="1">
    <location>
        <begin position="19"/>
        <end position="37"/>
    </location>
</feature>
<sequence>MIISPRVVLLTLKQKTTSFGLLFLTIGLIMFATNELTRKQKKKRRPFWPPLCWSIQHL</sequence>
<dbReference type="Proteomes" id="UP000235828">
    <property type="component" value="Chromosome A"/>
</dbReference>
<dbReference type="EMBL" id="LT960611">
    <property type="protein sequence ID" value="SON49254.1"/>
    <property type="molecule type" value="Genomic_DNA"/>
</dbReference>
<proteinExistence type="predicted"/>
<protein>
    <submittedName>
        <fullName evidence="2">Uncharacterized protein</fullName>
    </submittedName>
</protein>
<name>A0A2N8ZBG1_9VIBR</name>
<keyword evidence="1" id="KW-0812">Transmembrane</keyword>
<dbReference type="AlphaFoldDB" id="A0A2N8ZBG1"/>
<accession>A0A2N8ZBG1</accession>
<organism evidence="2 3">
    <name type="scientific">Vibrio tapetis subsp. tapetis</name>
    <dbReference type="NCBI Taxonomy" id="1671868"/>
    <lineage>
        <taxon>Bacteria</taxon>
        <taxon>Pseudomonadati</taxon>
        <taxon>Pseudomonadota</taxon>
        <taxon>Gammaproteobacteria</taxon>
        <taxon>Vibrionales</taxon>
        <taxon>Vibrionaceae</taxon>
        <taxon>Vibrio</taxon>
    </lineage>
</organism>
<evidence type="ECO:0000313" key="3">
    <source>
        <dbReference type="Proteomes" id="UP000235828"/>
    </source>
</evidence>
<keyword evidence="1" id="KW-0472">Membrane</keyword>